<keyword evidence="10" id="KW-1185">Reference proteome</keyword>
<dbReference type="PANTHER" id="PTHR23502:SF51">
    <property type="entry name" value="QUINIDINE RESISTANCE PROTEIN 1-RELATED"/>
    <property type="match status" value="1"/>
</dbReference>
<keyword evidence="5 7" id="KW-0472">Membrane</keyword>
<dbReference type="AlphaFoldDB" id="A0AA38NCV4"/>
<organism evidence="9 10">
    <name type="scientific">Lentinula aff. detonsa</name>
    <dbReference type="NCBI Taxonomy" id="2804958"/>
    <lineage>
        <taxon>Eukaryota</taxon>
        <taxon>Fungi</taxon>
        <taxon>Dikarya</taxon>
        <taxon>Basidiomycota</taxon>
        <taxon>Agaricomycotina</taxon>
        <taxon>Agaricomycetes</taxon>
        <taxon>Agaricomycetidae</taxon>
        <taxon>Agaricales</taxon>
        <taxon>Marasmiineae</taxon>
        <taxon>Omphalotaceae</taxon>
        <taxon>Lentinula</taxon>
    </lineage>
</organism>
<evidence type="ECO:0000313" key="10">
    <source>
        <dbReference type="Proteomes" id="UP001163798"/>
    </source>
</evidence>
<sequence length="549" mass="59640">MSGGISTSTRSRSSSSLPTPPPLPSPPELELERELGPEPYSIYTPREKSFIVLLIAFSALFSPLTSNVYFPAIPIISNAFHKSTELINLSVTTYMIFQGISPMLFGTLADYLGRRMIYCSCLLILSLTCIGLALCPTTTNGYALLLFLRCLQATGSASTIALGAGVIGDIAERHERAGFFGVYQSGPLLAPAIGPVIGGALSSTLGWRSIFSFLSISSGITFLIILTFLPETLRSIVGNGSIRVHHKRKITSFIYQPLIRVIGRGSLQIPTSPQNPDPNSPQIPNPPQKPPLQILNPFQILLLNPSITLILIFNSTINATYYALTTTLSTLFFSAYPFLTSSQVGLCFLSIGGGMFLGSLVGGRVLDWEYGRVGREWEWEREGRVGVGVGVEERLGGGVNQPQDQYPIEKARLRLIPYLMIPFVASTLSYGWCIQHQVPIAIPLILQFIVGLTSIMVMNACGTYVVDLVPGRSAGVSGCNNLFRSTLAAILVSTIDLIASPSPKGLGVGWAFGLLGCVCAGMTPIVWVVMRMGERWRERDRERERERGV</sequence>
<comment type="caution">
    <text evidence="9">The sequence shown here is derived from an EMBL/GenBank/DDBJ whole genome shotgun (WGS) entry which is preliminary data.</text>
</comment>
<feature type="transmembrane region" description="Helical" evidence="7">
    <location>
        <begin position="346"/>
        <end position="366"/>
    </location>
</feature>
<feature type="transmembrane region" description="Helical" evidence="7">
    <location>
        <begin position="415"/>
        <end position="433"/>
    </location>
</feature>
<dbReference type="InterPro" id="IPR020846">
    <property type="entry name" value="MFS_dom"/>
</dbReference>
<dbReference type="InterPro" id="IPR036259">
    <property type="entry name" value="MFS_trans_sf"/>
</dbReference>
<feature type="compositionally biased region" description="Pro residues" evidence="6">
    <location>
        <begin position="18"/>
        <end position="27"/>
    </location>
</feature>
<feature type="transmembrane region" description="Helical" evidence="7">
    <location>
        <begin position="50"/>
        <end position="70"/>
    </location>
</feature>
<evidence type="ECO:0000256" key="3">
    <source>
        <dbReference type="ARBA" id="ARBA00022692"/>
    </source>
</evidence>
<dbReference type="PANTHER" id="PTHR23502">
    <property type="entry name" value="MAJOR FACILITATOR SUPERFAMILY"/>
    <property type="match status" value="1"/>
</dbReference>
<evidence type="ECO:0000256" key="6">
    <source>
        <dbReference type="SAM" id="MobiDB-lite"/>
    </source>
</evidence>
<feature type="transmembrane region" description="Helical" evidence="7">
    <location>
        <begin position="146"/>
        <end position="167"/>
    </location>
</feature>
<feature type="transmembrane region" description="Helical" evidence="7">
    <location>
        <begin position="294"/>
        <end position="313"/>
    </location>
</feature>
<evidence type="ECO:0000313" key="9">
    <source>
        <dbReference type="EMBL" id="KAJ3785176.1"/>
    </source>
</evidence>
<keyword evidence="4 7" id="KW-1133">Transmembrane helix</keyword>
<evidence type="ECO:0000256" key="2">
    <source>
        <dbReference type="ARBA" id="ARBA00022448"/>
    </source>
</evidence>
<accession>A0AA38NCV4</accession>
<comment type="subcellular location">
    <subcellularLocation>
        <location evidence="1">Membrane</location>
        <topology evidence="1">Multi-pass membrane protein</topology>
    </subcellularLocation>
</comment>
<proteinExistence type="predicted"/>
<feature type="transmembrane region" description="Helical" evidence="7">
    <location>
        <begin position="179"/>
        <end position="198"/>
    </location>
</feature>
<evidence type="ECO:0000259" key="8">
    <source>
        <dbReference type="PROSITE" id="PS50850"/>
    </source>
</evidence>
<dbReference type="EMBL" id="MU793351">
    <property type="protein sequence ID" value="KAJ3785176.1"/>
    <property type="molecule type" value="Genomic_DNA"/>
</dbReference>
<dbReference type="GO" id="GO:0022857">
    <property type="term" value="F:transmembrane transporter activity"/>
    <property type="evidence" value="ECO:0007669"/>
    <property type="project" value="InterPro"/>
</dbReference>
<dbReference type="Gene3D" id="1.20.1250.20">
    <property type="entry name" value="MFS general substrate transporter like domains"/>
    <property type="match status" value="1"/>
</dbReference>
<keyword evidence="2" id="KW-0813">Transport</keyword>
<evidence type="ECO:0000256" key="4">
    <source>
        <dbReference type="ARBA" id="ARBA00022989"/>
    </source>
</evidence>
<feature type="domain" description="Major facilitator superfamily (MFS) profile" evidence="8">
    <location>
        <begin position="51"/>
        <end position="534"/>
    </location>
</feature>
<feature type="transmembrane region" description="Helical" evidence="7">
    <location>
        <begin position="116"/>
        <end position="134"/>
    </location>
</feature>
<dbReference type="Proteomes" id="UP001163798">
    <property type="component" value="Unassembled WGS sequence"/>
</dbReference>
<dbReference type="SUPFAM" id="SSF103473">
    <property type="entry name" value="MFS general substrate transporter"/>
    <property type="match status" value="1"/>
</dbReference>
<feature type="transmembrane region" description="Helical" evidence="7">
    <location>
        <begin position="510"/>
        <end position="530"/>
    </location>
</feature>
<feature type="compositionally biased region" description="Low complexity" evidence="6">
    <location>
        <begin position="1"/>
        <end position="17"/>
    </location>
</feature>
<name>A0AA38NCV4_9AGAR</name>
<protein>
    <submittedName>
        <fullName evidence="9">Major facilitator superfamily domain-containing protein</fullName>
    </submittedName>
</protein>
<evidence type="ECO:0000256" key="1">
    <source>
        <dbReference type="ARBA" id="ARBA00004141"/>
    </source>
</evidence>
<dbReference type="Pfam" id="PF07690">
    <property type="entry name" value="MFS_1"/>
    <property type="match status" value="1"/>
</dbReference>
<dbReference type="GO" id="GO:0005886">
    <property type="term" value="C:plasma membrane"/>
    <property type="evidence" value="ECO:0007669"/>
    <property type="project" value="TreeGrafter"/>
</dbReference>
<feature type="transmembrane region" description="Helical" evidence="7">
    <location>
        <begin position="90"/>
        <end position="109"/>
    </location>
</feature>
<feature type="region of interest" description="Disordered" evidence="6">
    <location>
        <begin position="1"/>
        <end position="30"/>
    </location>
</feature>
<dbReference type="InterPro" id="IPR011701">
    <property type="entry name" value="MFS"/>
</dbReference>
<feature type="transmembrane region" description="Helical" evidence="7">
    <location>
        <begin position="210"/>
        <end position="229"/>
    </location>
</feature>
<evidence type="ECO:0000256" key="7">
    <source>
        <dbReference type="SAM" id="Phobius"/>
    </source>
</evidence>
<keyword evidence="3 7" id="KW-0812">Transmembrane</keyword>
<gene>
    <name evidence="9" type="ORF">GGU10DRAFT_399121</name>
</gene>
<reference evidence="9" key="1">
    <citation type="submission" date="2022-08" db="EMBL/GenBank/DDBJ databases">
        <authorList>
            <consortium name="DOE Joint Genome Institute"/>
            <person name="Min B."/>
            <person name="Riley R."/>
            <person name="Sierra-Patev S."/>
            <person name="Naranjo-Ortiz M."/>
            <person name="Looney B."/>
            <person name="Konkel Z."/>
            <person name="Slot J.C."/>
            <person name="Sakamoto Y."/>
            <person name="Steenwyk J.L."/>
            <person name="Rokas A."/>
            <person name="Carro J."/>
            <person name="Camarero S."/>
            <person name="Ferreira P."/>
            <person name="Molpeceres G."/>
            <person name="Ruiz-Duenas F.J."/>
            <person name="Serrano A."/>
            <person name="Henrissat B."/>
            <person name="Drula E."/>
            <person name="Hughes K.W."/>
            <person name="Mata J.L."/>
            <person name="Ishikawa N.K."/>
            <person name="Vargas-Isla R."/>
            <person name="Ushijima S."/>
            <person name="Smith C.A."/>
            <person name="Ahrendt S."/>
            <person name="Andreopoulos W."/>
            <person name="He G."/>
            <person name="Labutti K."/>
            <person name="Lipzen A."/>
            <person name="Ng V."/>
            <person name="Sandor L."/>
            <person name="Barry K."/>
            <person name="Martinez A.T."/>
            <person name="Xiao Y."/>
            <person name="Gibbons J.G."/>
            <person name="Terashima K."/>
            <person name="Hibbett D.S."/>
            <person name="Grigoriev I.V."/>
        </authorList>
    </citation>
    <scope>NUCLEOTIDE SEQUENCE</scope>
    <source>
        <strain evidence="9">TFB10291</strain>
    </source>
</reference>
<evidence type="ECO:0000256" key="5">
    <source>
        <dbReference type="ARBA" id="ARBA00023136"/>
    </source>
</evidence>
<dbReference type="PROSITE" id="PS50850">
    <property type="entry name" value="MFS"/>
    <property type="match status" value="1"/>
</dbReference>
<feature type="transmembrane region" description="Helical" evidence="7">
    <location>
        <begin position="445"/>
        <end position="466"/>
    </location>
</feature>